<name>A0A3T0KNI2_9BACI</name>
<protein>
    <submittedName>
        <fullName evidence="1">Uncharacterized protein</fullName>
    </submittedName>
</protein>
<dbReference type="KEGG" id="pasa:BAOM_1224"/>
<evidence type="ECO:0000313" key="1">
    <source>
        <dbReference type="EMBL" id="AZV41834.1"/>
    </source>
</evidence>
<evidence type="ECO:0000313" key="2">
    <source>
        <dbReference type="Proteomes" id="UP000283095"/>
    </source>
</evidence>
<accession>A0A3T0KNI2</accession>
<gene>
    <name evidence="1" type="ORF">BAOM_1224</name>
</gene>
<dbReference type="AlphaFoldDB" id="A0A3T0KNI2"/>
<dbReference type="EMBL" id="CP026095">
    <property type="protein sequence ID" value="AZV41834.1"/>
    <property type="molecule type" value="Genomic_DNA"/>
</dbReference>
<organism evidence="1 2">
    <name type="scientific">Peribacillus asahii</name>
    <dbReference type="NCBI Taxonomy" id="228899"/>
    <lineage>
        <taxon>Bacteria</taxon>
        <taxon>Bacillati</taxon>
        <taxon>Bacillota</taxon>
        <taxon>Bacilli</taxon>
        <taxon>Bacillales</taxon>
        <taxon>Bacillaceae</taxon>
        <taxon>Peribacillus</taxon>
    </lineage>
</organism>
<reference evidence="1 2" key="1">
    <citation type="submission" date="2018-01" db="EMBL/GenBank/DDBJ databases">
        <title>Bacillus asahii Genome sequencing and assembly.</title>
        <authorList>
            <person name="Jiang H."/>
            <person name="Feng Y."/>
            <person name="Zhao F."/>
            <person name="Lin X."/>
        </authorList>
    </citation>
    <scope>NUCLEOTIDE SEQUENCE [LARGE SCALE GENOMIC DNA]</scope>
    <source>
        <strain evidence="1 2">OM18</strain>
    </source>
</reference>
<dbReference type="RefSeq" id="WP_164853141.1">
    <property type="nucleotide sequence ID" value="NZ_CP026095.1"/>
</dbReference>
<sequence>MKVLNSFFKIGVVSNLVVFLAMMLLPAFIITDQLDVFERIIFYIFKK</sequence>
<proteinExistence type="predicted"/>
<dbReference type="Proteomes" id="UP000283095">
    <property type="component" value="Chromosome"/>
</dbReference>